<organism evidence="1">
    <name type="scientific">termite gut metagenome</name>
    <dbReference type="NCBI Taxonomy" id="433724"/>
    <lineage>
        <taxon>unclassified sequences</taxon>
        <taxon>metagenomes</taxon>
        <taxon>organismal metagenomes</taxon>
    </lineage>
</organism>
<dbReference type="AlphaFoldDB" id="A0A5J4QN52"/>
<accession>A0A5J4QN52</accession>
<reference evidence="1" key="1">
    <citation type="submission" date="2019-03" db="EMBL/GenBank/DDBJ databases">
        <title>Single cell metagenomics reveals metabolic interactions within the superorganism composed of flagellate Streblomastix strix and complex community of Bacteroidetes bacteria on its surface.</title>
        <authorList>
            <person name="Treitli S.C."/>
            <person name="Kolisko M."/>
            <person name="Husnik F."/>
            <person name="Keeling P."/>
            <person name="Hampl V."/>
        </authorList>
    </citation>
    <scope>NUCLEOTIDE SEQUENCE</scope>
    <source>
        <strain evidence="1">STM</strain>
    </source>
</reference>
<sequence length="84" mass="9357">MACTKRHRYDPQYNNLPVDQGGAGRHRCAGCAYERGYNDGLQRKEQLDLDLDSLPDSQAGTVRHKSPHAAYAAGYLDGVEESYK</sequence>
<comment type="caution">
    <text evidence="1">The sequence shown here is derived from an EMBL/GenBank/DDBJ whole genome shotgun (WGS) entry which is preliminary data.</text>
</comment>
<name>A0A5J4QN52_9ZZZZ</name>
<protein>
    <submittedName>
        <fullName evidence="1">Uncharacterized protein</fullName>
    </submittedName>
</protein>
<gene>
    <name evidence="1" type="ORF">EZS27_027233</name>
</gene>
<evidence type="ECO:0000313" key="1">
    <source>
        <dbReference type="EMBL" id="KAA6323316.1"/>
    </source>
</evidence>
<proteinExistence type="predicted"/>
<dbReference type="EMBL" id="SNRY01002833">
    <property type="protein sequence ID" value="KAA6323316.1"/>
    <property type="molecule type" value="Genomic_DNA"/>
</dbReference>